<accession>A0AAN9E5C9</accession>
<evidence type="ECO:0000256" key="2">
    <source>
        <dbReference type="ARBA" id="ARBA00004191"/>
    </source>
</evidence>
<sequence length="110" mass="11985">MQHQKEQGSGEGNKNWIVHMEAILSGCSAGGLTAILHCDRFKGLLPKGDTVKCLSDAGNDAVFSFINVEESDDFCIELGKSDRVDVAQVRGRDNNGKVDLIAYLLELKTM</sequence>
<dbReference type="EC" id="3.1.1.-" evidence="6"/>
<evidence type="ECO:0000256" key="6">
    <source>
        <dbReference type="RuleBase" id="RU363114"/>
    </source>
</evidence>
<evidence type="ECO:0000256" key="1">
    <source>
        <dbReference type="ARBA" id="ARBA00003534"/>
    </source>
</evidence>
<proteinExistence type="inferred from homology"/>
<keyword evidence="6" id="KW-0964">Secreted</keyword>
<dbReference type="InterPro" id="IPR004963">
    <property type="entry name" value="PAE/NOTUM"/>
</dbReference>
<keyword evidence="5 6" id="KW-0961">Cell wall biogenesis/degradation</keyword>
<protein>
    <recommendedName>
        <fullName evidence="6">Pectin acetylesterase</fullName>
        <ecNumber evidence="6">3.1.1.-</ecNumber>
    </recommendedName>
</protein>
<comment type="subcellular location">
    <subcellularLocation>
        <location evidence="2 6">Secreted</location>
        <location evidence="2 6">Cell wall</location>
    </subcellularLocation>
</comment>
<dbReference type="AlphaFoldDB" id="A0AAN9E5C9"/>
<name>A0AAN9E5C9_CROPI</name>
<evidence type="ECO:0000256" key="5">
    <source>
        <dbReference type="ARBA" id="ARBA00023316"/>
    </source>
</evidence>
<evidence type="ECO:0000313" key="7">
    <source>
        <dbReference type="EMBL" id="KAK7245996.1"/>
    </source>
</evidence>
<evidence type="ECO:0000256" key="3">
    <source>
        <dbReference type="ARBA" id="ARBA00005784"/>
    </source>
</evidence>
<keyword evidence="6" id="KW-0378">Hydrolase</keyword>
<dbReference type="Pfam" id="PF03283">
    <property type="entry name" value="PAE"/>
    <property type="match status" value="1"/>
</dbReference>
<keyword evidence="8" id="KW-1185">Reference proteome</keyword>
<dbReference type="EMBL" id="JAYWIO010000008">
    <property type="protein sequence ID" value="KAK7245996.1"/>
    <property type="molecule type" value="Genomic_DNA"/>
</dbReference>
<dbReference type="PANTHER" id="PTHR21562">
    <property type="entry name" value="NOTUM-RELATED"/>
    <property type="match status" value="1"/>
</dbReference>
<dbReference type="Proteomes" id="UP001372338">
    <property type="component" value="Unassembled WGS sequence"/>
</dbReference>
<organism evidence="7 8">
    <name type="scientific">Crotalaria pallida</name>
    <name type="common">Smooth rattlebox</name>
    <name type="synonym">Crotalaria striata</name>
    <dbReference type="NCBI Taxonomy" id="3830"/>
    <lineage>
        <taxon>Eukaryota</taxon>
        <taxon>Viridiplantae</taxon>
        <taxon>Streptophyta</taxon>
        <taxon>Embryophyta</taxon>
        <taxon>Tracheophyta</taxon>
        <taxon>Spermatophyta</taxon>
        <taxon>Magnoliopsida</taxon>
        <taxon>eudicotyledons</taxon>
        <taxon>Gunneridae</taxon>
        <taxon>Pentapetalae</taxon>
        <taxon>rosids</taxon>
        <taxon>fabids</taxon>
        <taxon>Fabales</taxon>
        <taxon>Fabaceae</taxon>
        <taxon>Papilionoideae</taxon>
        <taxon>50 kb inversion clade</taxon>
        <taxon>genistoids sensu lato</taxon>
        <taxon>core genistoids</taxon>
        <taxon>Crotalarieae</taxon>
        <taxon>Crotalaria</taxon>
    </lineage>
</organism>
<dbReference type="GO" id="GO:0071555">
    <property type="term" value="P:cell wall organization"/>
    <property type="evidence" value="ECO:0007669"/>
    <property type="project" value="UniProtKB-KW"/>
</dbReference>
<gene>
    <name evidence="7" type="ORF">RIF29_40853</name>
</gene>
<dbReference type="PANTHER" id="PTHR21562:SF93">
    <property type="entry name" value="PECTIN ACETYLESTERASE 8"/>
    <property type="match status" value="1"/>
</dbReference>
<reference evidence="7 8" key="1">
    <citation type="submission" date="2024-01" db="EMBL/GenBank/DDBJ databases">
        <title>The genomes of 5 underutilized Papilionoideae crops provide insights into root nodulation and disease resistanc.</title>
        <authorList>
            <person name="Yuan L."/>
        </authorList>
    </citation>
    <scope>NUCLEOTIDE SEQUENCE [LARGE SCALE GENOMIC DNA]</scope>
    <source>
        <strain evidence="7">ZHUSHIDOU_FW_LH</strain>
        <tissue evidence="7">Leaf</tissue>
    </source>
</reference>
<dbReference type="GO" id="GO:0052793">
    <property type="term" value="F:pectin acetylesterase activity"/>
    <property type="evidence" value="ECO:0007669"/>
    <property type="project" value="TreeGrafter"/>
</dbReference>
<evidence type="ECO:0000256" key="4">
    <source>
        <dbReference type="ARBA" id="ARBA00022512"/>
    </source>
</evidence>
<evidence type="ECO:0000313" key="8">
    <source>
        <dbReference type="Proteomes" id="UP001372338"/>
    </source>
</evidence>
<comment type="caution">
    <text evidence="7">The sequence shown here is derived from an EMBL/GenBank/DDBJ whole genome shotgun (WGS) entry which is preliminary data.</text>
</comment>
<keyword evidence="4 6" id="KW-0134">Cell wall</keyword>
<comment type="function">
    <text evidence="1 6">Hydrolyzes acetyl esters in homogalacturonan regions of pectin. In type I primary cell wall, galacturonic acid residues of pectin can be acetylated at the O-2 and O-3 positions. Decreasing the degree of acetylation of pectin gels in vitro alters their physical properties.</text>
</comment>
<dbReference type="GO" id="GO:0009505">
    <property type="term" value="C:plant-type cell wall"/>
    <property type="evidence" value="ECO:0007669"/>
    <property type="project" value="TreeGrafter"/>
</dbReference>
<comment type="similarity">
    <text evidence="3 6">Belongs to the pectinacetylesterase family.</text>
</comment>